<sequence>MFDQFHLQLAVTIWSSIIGNLEFCIADDLAIRYSGNFPEIQAYPRKQIVEPSLSRKLNYKNAPLDQSSLYEESTTAEKLIFEQAELAELADRSPTLDAIYFRQTAATRDNARNDTSTIEHFVTDESQFFEDSDNFGQKIRIFIPEVRSTSLPSVEKYESSSVSSQRVNEIDKKENETRATKIPVRKNVSKSWQLAANTDLPKNNASNASRIRDRAENTIANGLNERASGKGGLNLDEKRIDDIDETVNSERLDFTSESDDNLSTSSSHTSSQGKLSGPIIVPDFLHFKKSNPIGESTDANRTEASSSTSIENKSAAGENSEIQDVIRSTLILNPLRVGVALVNAKENTLIDDDNEGSQSVRCIVTSSTAQTEANTLDEEGATNNDESSAKACSNTATDYERFSKQSEGALAEEDSSKKKPSEDVVEIQKSIEIYHSAPVQEIHYPVELAPPIRHIENNVYRRSKINDAIGVENLQKEDQLAGVISQSRKPILIDTSEGGYKKNLNFPYVSMGLYLSSDKRVEADGLNSFPPQQSSIGNNLGIPILLLPGQTQDATSYGQYTDPGNIFNGITMVAGANKHQTPNTFKSDKESHYVINTQEERPGTSQYHPFQRIAQNNQFPLIETRYILPISPPYSVLPKKSNEKPGYGSHTTEIESMDNKLSYQVEKLVDKQPVQQLTVNTPIPYEKQTTDKQARLQDAYPFYFEKSGEKKAPHAIHRFIMQPYPVHVRIPSVSAEKIVPDHLEKVVKHTRKSHPIEAGKNTENVKPHSEEIDKLFHPSSQVHRSLQKFYAEVASIPFHGNYVNSSSIHDYVRKKPSFYFEENTTGYNNKNGYFNYFEQSSNPVPPKEQLAPLGNLRGYRRRARLLEKDRTPKNKYMDIVDPRQASSNSFRMQLKSSPFFLIEARQQNLPGISKNARQSEGYPLGDIGNFRQSKVEYGFKPPMIPSIQYDEQTASKVDK</sequence>
<reference evidence="2" key="2">
    <citation type="journal article" date="2023" name="Commun. Biol.">
        <title>Intrasexual cuticular hydrocarbon dimorphism in a wasp sheds light on hydrocarbon biosynthesis genes in Hymenoptera.</title>
        <authorList>
            <person name="Moris V.C."/>
            <person name="Podsiadlowski L."/>
            <person name="Martin S."/>
            <person name="Oeyen J.P."/>
            <person name="Donath A."/>
            <person name="Petersen M."/>
            <person name="Wilbrandt J."/>
            <person name="Misof B."/>
            <person name="Liedtke D."/>
            <person name="Thamm M."/>
            <person name="Scheiner R."/>
            <person name="Schmitt T."/>
            <person name="Niehuis O."/>
        </authorList>
    </citation>
    <scope>NUCLEOTIDE SEQUENCE</scope>
    <source>
        <strain evidence="2">GBR_01_08_01A</strain>
    </source>
</reference>
<feature type="region of interest" description="Disordered" evidence="1">
    <location>
        <begin position="370"/>
        <end position="396"/>
    </location>
</feature>
<dbReference type="Proteomes" id="UP001258017">
    <property type="component" value="Unassembled WGS sequence"/>
</dbReference>
<evidence type="ECO:0000256" key="1">
    <source>
        <dbReference type="SAM" id="MobiDB-lite"/>
    </source>
</evidence>
<gene>
    <name evidence="2" type="ORF">KPH14_005717</name>
</gene>
<feature type="region of interest" description="Disordered" evidence="1">
    <location>
        <begin position="291"/>
        <end position="320"/>
    </location>
</feature>
<protein>
    <submittedName>
        <fullName evidence="2">Uncharacterized protein</fullName>
    </submittedName>
</protein>
<dbReference type="AlphaFoldDB" id="A0AAD9RB34"/>
<evidence type="ECO:0000313" key="3">
    <source>
        <dbReference type="Proteomes" id="UP001258017"/>
    </source>
</evidence>
<proteinExistence type="predicted"/>
<accession>A0AAD9RB34</accession>
<organism evidence="2 3">
    <name type="scientific">Odynerus spinipes</name>
    <dbReference type="NCBI Taxonomy" id="1348599"/>
    <lineage>
        <taxon>Eukaryota</taxon>
        <taxon>Metazoa</taxon>
        <taxon>Ecdysozoa</taxon>
        <taxon>Arthropoda</taxon>
        <taxon>Hexapoda</taxon>
        <taxon>Insecta</taxon>
        <taxon>Pterygota</taxon>
        <taxon>Neoptera</taxon>
        <taxon>Endopterygota</taxon>
        <taxon>Hymenoptera</taxon>
        <taxon>Apocrita</taxon>
        <taxon>Aculeata</taxon>
        <taxon>Vespoidea</taxon>
        <taxon>Vespidae</taxon>
        <taxon>Eumeninae</taxon>
        <taxon>Odynerus</taxon>
    </lineage>
</organism>
<feature type="region of interest" description="Disordered" evidence="1">
    <location>
        <begin position="250"/>
        <end position="276"/>
    </location>
</feature>
<name>A0AAD9RB34_9HYME</name>
<feature type="compositionally biased region" description="Polar residues" evidence="1">
    <location>
        <begin position="293"/>
        <end position="312"/>
    </location>
</feature>
<feature type="region of interest" description="Disordered" evidence="1">
    <location>
        <begin position="403"/>
        <end position="422"/>
    </location>
</feature>
<feature type="compositionally biased region" description="Low complexity" evidence="1">
    <location>
        <begin position="261"/>
        <end position="271"/>
    </location>
</feature>
<feature type="compositionally biased region" description="Polar residues" evidence="1">
    <location>
        <begin position="381"/>
        <end position="396"/>
    </location>
</feature>
<dbReference type="EMBL" id="JAIFRP010004406">
    <property type="protein sequence ID" value="KAK2576369.1"/>
    <property type="molecule type" value="Genomic_DNA"/>
</dbReference>
<evidence type="ECO:0000313" key="2">
    <source>
        <dbReference type="EMBL" id="KAK2576369.1"/>
    </source>
</evidence>
<keyword evidence="3" id="KW-1185">Reference proteome</keyword>
<reference evidence="2" key="1">
    <citation type="submission" date="2021-08" db="EMBL/GenBank/DDBJ databases">
        <authorList>
            <person name="Misof B."/>
            <person name="Oliver O."/>
            <person name="Podsiadlowski L."/>
            <person name="Donath A."/>
            <person name="Peters R."/>
            <person name="Mayer C."/>
            <person name="Rust J."/>
            <person name="Gunkel S."/>
            <person name="Lesny P."/>
            <person name="Martin S."/>
            <person name="Oeyen J.P."/>
            <person name="Petersen M."/>
            <person name="Panagiotis P."/>
            <person name="Wilbrandt J."/>
            <person name="Tanja T."/>
        </authorList>
    </citation>
    <scope>NUCLEOTIDE SEQUENCE</scope>
    <source>
        <strain evidence="2">GBR_01_08_01A</strain>
        <tissue evidence="2">Thorax + abdomen</tissue>
    </source>
</reference>
<comment type="caution">
    <text evidence="2">The sequence shown here is derived from an EMBL/GenBank/DDBJ whole genome shotgun (WGS) entry which is preliminary data.</text>
</comment>